<keyword evidence="1" id="KW-0472">Membrane</keyword>
<gene>
    <name evidence="2" type="ORF">P7H00_14125</name>
</gene>
<keyword evidence="1" id="KW-1133">Transmembrane helix</keyword>
<comment type="caution">
    <text evidence="2">The sequence shown here is derived from an EMBL/GenBank/DDBJ whole genome shotgun (WGS) entry which is preliminary data.</text>
</comment>
<dbReference type="RefSeq" id="WP_010826070.1">
    <property type="nucleotide sequence ID" value="NZ_BAAAXL010000006.1"/>
</dbReference>
<feature type="transmembrane region" description="Helical" evidence="1">
    <location>
        <begin position="6"/>
        <end position="29"/>
    </location>
</feature>
<dbReference type="EMBL" id="JARQAI010000039">
    <property type="protein sequence ID" value="MDT2738242.1"/>
    <property type="molecule type" value="Genomic_DNA"/>
</dbReference>
<accession>A0AAE4L7D5</accession>
<keyword evidence="1" id="KW-0812">Transmembrane</keyword>
<organism evidence="2 3">
    <name type="scientific">Enterococcus pseudoavium</name>
    <dbReference type="NCBI Taxonomy" id="44007"/>
    <lineage>
        <taxon>Bacteria</taxon>
        <taxon>Bacillati</taxon>
        <taxon>Bacillota</taxon>
        <taxon>Bacilli</taxon>
        <taxon>Lactobacillales</taxon>
        <taxon>Enterococcaceae</taxon>
        <taxon>Enterococcus</taxon>
    </lineage>
</organism>
<sequence length="85" mass="10096">MQIDIITGVFFFFLAMGIFYSALSAYWFVEDLINKYRGKSKTKKTEYTEEEEFYTTLLQIKSDLDAEAFEASRDMLNEVSRHKRE</sequence>
<name>A0AAE4L7D5_9ENTE</name>
<proteinExistence type="predicted"/>
<dbReference type="Proteomes" id="UP001180842">
    <property type="component" value="Unassembled WGS sequence"/>
</dbReference>
<dbReference type="GeneID" id="301214011"/>
<protein>
    <submittedName>
        <fullName evidence="2">Uncharacterized protein</fullName>
    </submittedName>
</protein>
<evidence type="ECO:0000256" key="1">
    <source>
        <dbReference type="SAM" id="Phobius"/>
    </source>
</evidence>
<evidence type="ECO:0000313" key="2">
    <source>
        <dbReference type="EMBL" id="MDT2738242.1"/>
    </source>
</evidence>
<dbReference type="AlphaFoldDB" id="A0AAE4L7D5"/>
<evidence type="ECO:0000313" key="3">
    <source>
        <dbReference type="Proteomes" id="UP001180842"/>
    </source>
</evidence>
<reference evidence="2" key="1">
    <citation type="submission" date="2023-03" db="EMBL/GenBank/DDBJ databases">
        <authorList>
            <person name="Shen W."/>
            <person name="Cai J."/>
        </authorList>
    </citation>
    <scope>NUCLEOTIDE SEQUENCE</scope>
    <source>
        <strain evidence="2">P69-2</strain>
    </source>
</reference>